<feature type="transmembrane region" description="Helical" evidence="12">
    <location>
        <begin position="320"/>
        <end position="341"/>
    </location>
</feature>
<dbReference type="InterPro" id="IPR008915">
    <property type="entry name" value="Peptidase_M50"/>
</dbReference>
<sequence length="348" mass="39735">MEESKKKTTAWGIIGVGALFLLGKLKWILPILKFLKIKTLISMAIYLATYAVFYGWKFALALVYLLFVHESGHLVAAKKLKLPTTPAVFIPFVGAFIGMKERPKNAKDEAFLAYMGPLFGLLAFLPAIPLYIWTKEPFWAFVIVLGSIINLFNLIPMTPLDGGRIVSGISTKLWAVGLVLLLAYAIWAGSFIGFMVLIMGIIEWRRIREEQKNIEYDRNRAKDYQEMLTSLRNIAETSTYEHLQYFAQSLKPNLQVEEKLQNTLHLLDEEDGEMTDEEKERKRELKKQEFLSAFEKEVERIHNYVEETASYYQTDGKVKAGLFVIYIALAIVLGVSSYLSYPLLPPLE</sequence>
<keyword evidence="10" id="KW-0482">Metalloprotease</keyword>
<evidence type="ECO:0000256" key="5">
    <source>
        <dbReference type="ARBA" id="ARBA00022692"/>
    </source>
</evidence>
<dbReference type="Proteomes" id="UP001595978">
    <property type="component" value="Unassembled WGS sequence"/>
</dbReference>
<keyword evidence="15" id="KW-1185">Reference proteome</keyword>
<evidence type="ECO:0000313" key="14">
    <source>
        <dbReference type="EMBL" id="MFC5542753.1"/>
    </source>
</evidence>
<organism evidence="14 15">
    <name type="scientific">Ureibacillus suwonensis</name>
    <dbReference type="NCBI Taxonomy" id="313007"/>
    <lineage>
        <taxon>Bacteria</taxon>
        <taxon>Bacillati</taxon>
        <taxon>Bacillota</taxon>
        <taxon>Bacilli</taxon>
        <taxon>Bacillales</taxon>
        <taxon>Caryophanaceae</taxon>
        <taxon>Ureibacillus</taxon>
    </lineage>
</organism>
<dbReference type="PANTHER" id="PTHR39188:SF3">
    <property type="entry name" value="STAGE IV SPORULATION PROTEIN FB"/>
    <property type="match status" value="1"/>
</dbReference>
<dbReference type="EMBL" id="JBHSNQ010000179">
    <property type="protein sequence ID" value="MFC5542753.1"/>
    <property type="molecule type" value="Genomic_DNA"/>
</dbReference>
<feature type="domain" description="Peptidase M50" evidence="13">
    <location>
        <begin position="58"/>
        <end position="128"/>
    </location>
</feature>
<feature type="transmembrane region" description="Helical" evidence="12">
    <location>
        <begin position="44"/>
        <end position="68"/>
    </location>
</feature>
<keyword evidence="5 12" id="KW-0812">Transmembrane</keyword>
<evidence type="ECO:0000259" key="13">
    <source>
        <dbReference type="Pfam" id="PF02163"/>
    </source>
</evidence>
<keyword evidence="6" id="KW-0479">Metal-binding</keyword>
<protein>
    <submittedName>
        <fullName evidence="14">Site-2 protease family protein</fullName>
    </submittedName>
</protein>
<feature type="transmembrane region" description="Helical" evidence="12">
    <location>
        <begin position="12"/>
        <end position="32"/>
    </location>
</feature>
<evidence type="ECO:0000256" key="7">
    <source>
        <dbReference type="ARBA" id="ARBA00022801"/>
    </source>
</evidence>
<feature type="transmembrane region" description="Helical" evidence="12">
    <location>
        <begin position="111"/>
        <end position="131"/>
    </location>
</feature>
<feature type="transmembrane region" description="Helical" evidence="12">
    <location>
        <begin position="138"/>
        <end position="155"/>
    </location>
</feature>
<keyword evidence="8" id="KW-0862">Zinc</keyword>
<proteinExistence type="inferred from homology"/>
<dbReference type="GO" id="GO:0008233">
    <property type="term" value="F:peptidase activity"/>
    <property type="evidence" value="ECO:0007669"/>
    <property type="project" value="UniProtKB-KW"/>
</dbReference>
<dbReference type="GO" id="GO:0006508">
    <property type="term" value="P:proteolysis"/>
    <property type="evidence" value="ECO:0007669"/>
    <property type="project" value="UniProtKB-KW"/>
</dbReference>
<comment type="similarity">
    <text evidence="3">Belongs to the peptidase M50B family.</text>
</comment>
<evidence type="ECO:0000256" key="10">
    <source>
        <dbReference type="ARBA" id="ARBA00023049"/>
    </source>
</evidence>
<accession>A0ABW0RFR7</accession>
<keyword evidence="7" id="KW-0378">Hydrolase</keyword>
<evidence type="ECO:0000256" key="8">
    <source>
        <dbReference type="ARBA" id="ARBA00022833"/>
    </source>
</evidence>
<gene>
    <name evidence="14" type="ORF">ACFPOH_13665</name>
</gene>
<dbReference type="RefSeq" id="WP_390310186.1">
    <property type="nucleotide sequence ID" value="NZ_JBHSNQ010000179.1"/>
</dbReference>
<comment type="subcellular location">
    <subcellularLocation>
        <location evidence="2">Membrane</location>
        <topology evidence="2">Multi-pass membrane protein</topology>
    </subcellularLocation>
</comment>
<name>A0ABW0RFR7_9BACL</name>
<evidence type="ECO:0000256" key="6">
    <source>
        <dbReference type="ARBA" id="ARBA00022723"/>
    </source>
</evidence>
<evidence type="ECO:0000256" key="2">
    <source>
        <dbReference type="ARBA" id="ARBA00004141"/>
    </source>
</evidence>
<feature type="transmembrane region" description="Helical" evidence="12">
    <location>
        <begin position="80"/>
        <end position="99"/>
    </location>
</feature>
<keyword evidence="9 12" id="KW-1133">Transmembrane helix</keyword>
<dbReference type="CDD" id="cd06160">
    <property type="entry name" value="S2P-M50_like_2"/>
    <property type="match status" value="1"/>
</dbReference>
<evidence type="ECO:0000256" key="12">
    <source>
        <dbReference type="SAM" id="Phobius"/>
    </source>
</evidence>
<evidence type="ECO:0000256" key="1">
    <source>
        <dbReference type="ARBA" id="ARBA00001947"/>
    </source>
</evidence>
<evidence type="ECO:0000313" key="15">
    <source>
        <dbReference type="Proteomes" id="UP001595978"/>
    </source>
</evidence>
<keyword evidence="4 14" id="KW-0645">Protease</keyword>
<evidence type="ECO:0000256" key="4">
    <source>
        <dbReference type="ARBA" id="ARBA00022670"/>
    </source>
</evidence>
<reference evidence="15" key="1">
    <citation type="journal article" date="2019" name="Int. J. Syst. Evol. Microbiol.">
        <title>The Global Catalogue of Microorganisms (GCM) 10K type strain sequencing project: providing services to taxonomists for standard genome sequencing and annotation.</title>
        <authorList>
            <consortium name="The Broad Institute Genomics Platform"/>
            <consortium name="The Broad Institute Genome Sequencing Center for Infectious Disease"/>
            <person name="Wu L."/>
            <person name="Ma J."/>
        </authorList>
    </citation>
    <scope>NUCLEOTIDE SEQUENCE [LARGE SCALE GENOMIC DNA]</scope>
    <source>
        <strain evidence="15">CCUG 56331</strain>
    </source>
</reference>
<dbReference type="Pfam" id="PF02163">
    <property type="entry name" value="Peptidase_M50"/>
    <property type="match status" value="1"/>
</dbReference>
<comment type="caution">
    <text evidence="14">The sequence shown here is derived from an EMBL/GenBank/DDBJ whole genome shotgun (WGS) entry which is preliminary data.</text>
</comment>
<dbReference type="PANTHER" id="PTHR39188">
    <property type="entry name" value="MEMBRANE-ASSOCIATED ZINC METALLOPROTEASE M50B"/>
    <property type="match status" value="1"/>
</dbReference>
<keyword evidence="11 12" id="KW-0472">Membrane</keyword>
<feature type="transmembrane region" description="Helical" evidence="12">
    <location>
        <begin position="175"/>
        <end position="202"/>
    </location>
</feature>
<evidence type="ECO:0000256" key="11">
    <source>
        <dbReference type="ARBA" id="ARBA00023136"/>
    </source>
</evidence>
<evidence type="ECO:0000256" key="3">
    <source>
        <dbReference type="ARBA" id="ARBA00007931"/>
    </source>
</evidence>
<comment type="cofactor">
    <cofactor evidence="1">
        <name>Zn(2+)</name>
        <dbReference type="ChEBI" id="CHEBI:29105"/>
    </cofactor>
</comment>
<evidence type="ECO:0000256" key="9">
    <source>
        <dbReference type="ARBA" id="ARBA00022989"/>
    </source>
</evidence>